<feature type="transmembrane region" description="Helical" evidence="1">
    <location>
        <begin position="104"/>
        <end position="124"/>
    </location>
</feature>
<evidence type="ECO:0000256" key="1">
    <source>
        <dbReference type="SAM" id="Phobius"/>
    </source>
</evidence>
<keyword evidence="1" id="KW-0812">Transmembrane</keyword>
<dbReference type="EMBL" id="JAEQNA010000001">
    <property type="protein sequence ID" value="MBL0420034.1"/>
    <property type="molecule type" value="Genomic_DNA"/>
</dbReference>
<comment type="caution">
    <text evidence="2">The sequence shown here is derived from an EMBL/GenBank/DDBJ whole genome shotgun (WGS) entry which is preliminary data.</text>
</comment>
<keyword evidence="1" id="KW-1133">Transmembrane helix</keyword>
<reference evidence="2" key="1">
    <citation type="submission" date="2021-01" db="EMBL/GenBank/DDBJ databases">
        <title>Ramlibacter sp. strain AW1 16S ribosomal RNA gene Genome sequencing and assembly.</title>
        <authorList>
            <person name="Kang M."/>
        </authorList>
    </citation>
    <scope>NUCLEOTIDE SEQUENCE</scope>
    <source>
        <strain evidence="2">AW1</strain>
    </source>
</reference>
<evidence type="ECO:0000313" key="3">
    <source>
        <dbReference type="Proteomes" id="UP000613011"/>
    </source>
</evidence>
<keyword evidence="3" id="KW-1185">Reference proteome</keyword>
<feature type="transmembrane region" description="Helical" evidence="1">
    <location>
        <begin position="69"/>
        <end position="92"/>
    </location>
</feature>
<organism evidence="2 3">
    <name type="scientific">Ramlibacter aurantiacus</name>
    <dbReference type="NCBI Taxonomy" id="2801330"/>
    <lineage>
        <taxon>Bacteria</taxon>
        <taxon>Pseudomonadati</taxon>
        <taxon>Pseudomonadota</taxon>
        <taxon>Betaproteobacteria</taxon>
        <taxon>Burkholderiales</taxon>
        <taxon>Comamonadaceae</taxon>
        <taxon>Ramlibacter</taxon>
    </lineage>
</organism>
<dbReference type="AlphaFoldDB" id="A0A937D111"/>
<name>A0A937D111_9BURK</name>
<feature type="transmembrane region" description="Helical" evidence="1">
    <location>
        <begin position="41"/>
        <end position="62"/>
    </location>
</feature>
<keyword evidence="1" id="KW-0472">Membrane</keyword>
<gene>
    <name evidence="2" type="ORF">JI739_06705</name>
</gene>
<feature type="transmembrane region" description="Helical" evidence="1">
    <location>
        <begin position="12"/>
        <end position="29"/>
    </location>
</feature>
<proteinExistence type="predicted"/>
<evidence type="ECO:0000313" key="2">
    <source>
        <dbReference type="EMBL" id="MBL0420034.1"/>
    </source>
</evidence>
<dbReference type="RefSeq" id="WP_201683027.1">
    <property type="nucleotide sequence ID" value="NZ_JAEQNA010000001.1"/>
</dbReference>
<dbReference type="InterPro" id="IPR036927">
    <property type="entry name" value="Cyt_c_oxase-like_su1_sf"/>
</dbReference>
<accession>A0A937D111</accession>
<sequence>MNIDRISRWHLLYGLVFAIIGMVLGIYMASSQNHVQHVTHAHILLLGFVLSAIFAVIYRLWLPASSVKWALAQTACHQLGTAVLAIGLFLLYGQVAPEATVGPILGIASIGVLLGAVLMLVQVLRAESRPSVMPKASAAT</sequence>
<protein>
    <submittedName>
        <fullName evidence="2">Uncharacterized protein</fullName>
    </submittedName>
</protein>
<dbReference type="Proteomes" id="UP000613011">
    <property type="component" value="Unassembled WGS sequence"/>
</dbReference>
<dbReference type="Gene3D" id="1.20.210.10">
    <property type="entry name" value="Cytochrome c oxidase-like, subunit I domain"/>
    <property type="match status" value="1"/>
</dbReference>